<proteinExistence type="predicted"/>
<dbReference type="Proteomes" id="UP001145069">
    <property type="component" value="Unassembled WGS sequence"/>
</dbReference>
<name>A0A9X3WC24_9BACI</name>
<dbReference type="Pfam" id="PF03413">
    <property type="entry name" value="PepSY"/>
    <property type="match status" value="1"/>
</dbReference>
<dbReference type="RefSeq" id="WP_272444756.1">
    <property type="nucleotide sequence ID" value="NZ_JAMQKC010000001.1"/>
</dbReference>
<sequence length="104" mass="11526">MNWRKTLLAVGFGAIAGYLLKDQLENTQNITPEKALKSAKDAFKQQGPVSGSWIYMKPEEIVRNGLNYSVYRGGVTRNIDGTNRQFEFFVDANTGAIIDVAEPA</sequence>
<organism evidence="2 3">
    <name type="scientific">Aquibacillus salsiterrae</name>
    <dbReference type="NCBI Taxonomy" id="2950439"/>
    <lineage>
        <taxon>Bacteria</taxon>
        <taxon>Bacillati</taxon>
        <taxon>Bacillota</taxon>
        <taxon>Bacilli</taxon>
        <taxon>Bacillales</taxon>
        <taxon>Bacillaceae</taxon>
        <taxon>Aquibacillus</taxon>
    </lineage>
</organism>
<keyword evidence="3" id="KW-1185">Reference proteome</keyword>
<feature type="domain" description="PepSY" evidence="1">
    <location>
        <begin position="30"/>
        <end position="100"/>
    </location>
</feature>
<evidence type="ECO:0000313" key="2">
    <source>
        <dbReference type="EMBL" id="MDC3415803.1"/>
    </source>
</evidence>
<protein>
    <submittedName>
        <fullName evidence="2">PepSY domain-containing protein</fullName>
    </submittedName>
</protein>
<evidence type="ECO:0000313" key="3">
    <source>
        <dbReference type="Proteomes" id="UP001145069"/>
    </source>
</evidence>
<evidence type="ECO:0000259" key="1">
    <source>
        <dbReference type="Pfam" id="PF03413"/>
    </source>
</evidence>
<dbReference type="EMBL" id="JAMQKC010000001">
    <property type="protein sequence ID" value="MDC3415803.1"/>
    <property type="molecule type" value="Genomic_DNA"/>
</dbReference>
<comment type="caution">
    <text evidence="2">The sequence shown here is derived from an EMBL/GenBank/DDBJ whole genome shotgun (WGS) entry which is preliminary data.</text>
</comment>
<accession>A0A9X3WC24</accession>
<dbReference type="AlphaFoldDB" id="A0A9X3WC24"/>
<gene>
    <name evidence="2" type="ORF">NC799_02620</name>
</gene>
<reference evidence="2" key="1">
    <citation type="submission" date="2022-06" db="EMBL/GenBank/DDBJ databases">
        <title>Aquibacillus sp. a new bacterium isolated from soil saline samples.</title>
        <authorList>
            <person name="Galisteo C."/>
            <person name="De La Haba R."/>
            <person name="Sanchez-Porro C."/>
            <person name="Ventosa A."/>
        </authorList>
    </citation>
    <scope>NUCLEOTIDE SEQUENCE</scope>
    <source>
        <strain evidence="2">3ASR75-54</strain>
    </source>
</reference>
<dbReference type="InterPro" id="IPR025711">
    <property type="entry name" value="PepSY"/>
</dbReference>